<dbReference type="AlphaFoldDB" id="A0A8J4YN64"/>
<accession>A0A8J4YN64</accession>
<reference evidence="1" key="1">
    <citation type="submission" date="2020-07" db="EMBL/GenBank/DDBJ databases">
        <title>The High-quality genome of the commercially important snow crab, Chionoecetes opilio.</title>
        <authorList>
            <person name="Jeong J.-H."/>
            <person name="Ryu S."/>
        </authorList>
    </citation>
    <scope>NUCLEOTIDE SEQUENCE</scope>
    <source>
        <strain evidence="1">MADBK_172401_WGS</strain>
        <tissue evidence="1">Digestive gland</tissue>
    </source>
</reference>
<evidence type="ECO:0000313" key="2">
    <source>
        <dbReference type="Proteomes" id="UP000770661"/>
    </source>
</evidence>
<gene>
    <name evidence="1" type="ORF">GWK47_028976</name>
</gene>
<protein>
    <submittedName>
        <fullName evidence="1">Uncharacterized protein</fullName>
    </submittedName>
</protein>
<dbReference type="Proteomes" id="UP000770661">
    <property type="component" value="Unassembled WGS sequence"/>
</dbReference>
<proteinExistence type="predicted"/>
<evidence type="ECO:0000313" key="1">
    <source>
        <dbReference type="EMBL" id="KAG0730093.1"/>
    </source>
</evidence>
<organism evidence="1 2">
    <name type="scientific">Chionoecetes opilio</name>
    <name type="common">Atlantic snow crab</name>
    <name type="synonym">Cancer opilio</name>
    <dbReference type="NCBI Taxonomy" id="41210"/>
    <lineage>
        <taxon>Eukaryota</taxon>
        <taxon>Metazoa</taxon>
        <taxon>Ecdysozoa</taxon>
        <taxon>Arthropoda</taxon>
        <taxon>Crustacea</taxon>
        <taxon>Multicrustacea</taxon>
        <taxon>Malacostraca</taxon>
        <taxon>Eumalacostraca</taxon>
        <taxon>Eucarida</taxon>
        <taxon>Decapoda</taxon>
        <taxon>Pleocyemata</taxon>
        <taxon>Brachyura</taxon>
        <taxon>Eubrachyura</taxon>
        <taxon>Majoidea</taxon>
        <taxon>Majidae</taxon>
        <taxon>Chionoecetes</taxon>
    </lineage>
</organism>
<sequence length="157" mass="17550">MSRGFRELAGYCLHSAVAEDAALLTLKQSLSVWVATTGRRESLKEPAGRSLTGQDGRPQDAVWNPVVVMCLSLVQGLMFQPVGGETCSDNIDCVKGCCLMTGYRHRRPSGCVRPWHKWRSVMEDPRCIPTNVHPYILAMKGFRHSYNRHNIHSVPAE</sequence>
<keyword evidence="2" id="KW-1185">Reference proteome</keyword>
<comment type="caution">
    <text evidence="1">The sequence shown here is derived from an EMBL/GenBank/DDBJ whole genome shotgun (WGS) entry which is preliminary data.</text>
</comment>
<name>A0A8J4YN64_CHIOP</name>
<dbReference type="OrthoDB" id="6362012at2759"/>
<dbReference type="EMBL" id="JACEEZ010000536">
    <property type="protein sequence ID" value="KAG0730093.1"/>
    <property type="molecule type" value="Genomic_DNA"/>
</dbReference>